<keyword evidence="2" id="KW-0812">Transmembrane</keyword>
<evidence type="ECO:0000313" key="4">
    <source>
        <dbReference type="EMBL" id="MYC95278.1"/>
    </source>
</evidence>
<dbReference type="Pfam" id="PF09587">
    <property type="entry name" value="PGA_cap"/>
    <property type="match status" value="1"/>
</dbReference>
<accession>A0A6B1D6M5</accession>
<sequence>MLNRLDAIRKQIKERLRLGSHIIRAWVRGMQGMFAAARIAPFRVKVTNLRAPGRLLVTVLLGFLGVAAATSIASFASGTQGAEEAGTLSEMQLQPETRQVDSRNGWLTVALDTALPERYFSRLLTAAFGLDEIVSGGARKTVFLLDQPRNADVQIRLVAGTGEAGSVLYTRYLVAVAPFATVQDDVSMAELTLRWQGRGSGPLIVDADYVSELEAIFGEEAAGAVQTAGGSVLPAVLEASTGALAIVPFEGLTPVLKVLRLNGFDIVSNTFDPAAYPLTAVVSVFGTDGEAVAAALRPQITEPTNRNPNELTTLIMTGVTAMARVTAARMEAKGYDYPAQVISSTLRAADITHISNEVPFLEGCNVDPSLNNMILCSSPAYWAALEALGTDIVGLSGNHVNDFGQEGARESIGWYRENGIPIYGSGLNEEEACAPLLFEHNGNSFAFFAALAHYPSFAWATEDGPGACHYYGNKERIFARIAALRSEVDVIAVELQHEEVYNPGPIFRQVQEYRELRAAGADIVTGVQSHVPQAMEPYGYGNEKPGIIVYGLGNLFFDQMWSWQTRTSLIARHTIHGGRVISTEILTAVIEDYAQPRWTTAVERSDLLRQIFNAAPAR</sequence>
<evidence type="ECO:0000256" key="2">
    <source>
        <dbReference type="SAM" id="Phobius"/>
    </source>
</evidence>
<dbReference type="Gene3D" id="3.60.21.10">
    <property type="match status" value="1"/>
</dbReference>
<keyword evidence="2" id="KW-1133">Transmembrane helix</keyword>
<dbReference type="AlphaFoldDB" id="A0A6B1D6M5"/>
<organism evidence="4">
    <name type="scientific">Caldilineaceae bacterium SB0661_bin_32</name>
    <dbReference type="NCBI Taxonomy" id="2605255"/>
    <lineage>
        <taxon>Bacteria</taxon>
        <taxon>Bacillati</taxon>
        <taxon>Chloroflexota</taxon>
        <taxon>Caldilineae</taxon>
        <taxon>Caldilineales</taxon>
        <taxon>Caldilineaceae</taxon>
    </lineage>
</organism>
<evidence type="ECO:0000256" key="1">
    <source>
        <dbReference type="ARBA" id="ARBA00005662"/>
    </source>
</evidence>
<dbReference type="PANTHER" id="PTHR33393:SF13">
    <property type="entry name" value="PGA BIOSYNTHESIS PROTEIN CAPA"/>
    <property type="match status" value="1"/>
</dbReference>
<dbReference type="SMART" id="SM00854">
    <property type="entry name" value="PGA_cap"/>
    <property type="match status" value="1"/>
</dbReference>
<dbReference type="InterPro" id="IPR029052">
    <property type="entry name" value="Metallo-depent_PP-like"/>
</dbReference>
<dbReference type="SUPFAM" id="SSF56300">
    <property type="entry name" value="Metallo-dependent phosphatases"/>
    <property type="match status" value="1"/>
</dbReference>
<feature type="transmembrane region" description="Helical" evidence="2">
    <location>
        <begin position="55"/>
        <end position="76"/>
    </location>
</feature>
<evidence type="ECO:0000259" key="3">
    <source>
        <dbReference type="SMART" id="SM00854"/>
    </source>
</evidence>
<keyword evidence="2" id="KW-0472">Membrane</keyword>
<proteinExistence type="inferred from homology"/>
<protein>
    <submittedName>
        <fullName evidence="4">CapA family protein</fullName>
    </submittedName>
</protein>
<name>A0A6B1D6M5_9CHLR</name>
<reference evidence="4" key="1">
    <citation type="submission" date="2019-09" db="EMBL/GenBank/DDBJ databases">
        <title>Characterisation of the sponge microbiome using genome-centric metagenomics.</title>
        <authorList>
            <person name="Engelberts J.P."/>
            <person name="Robbins S.J."/>
            <person name="De Goeij J.M."/>
            <person name="Aranda M."/>
            <person name="Bell S.C."/>
            <person name="Webster N.S."/>
        </authorList>
    </citation>
    <scope>NUCLEOTIDE SEQUENCE</scope>
    <source>
        <strain evidence="4">SB0661_bin_32</strain>
    </source>
</reference>
<dbReference type="InterPro" id="IPR019079">
    <property type="entry name" value="Capsule_synth_CapA"/>
</dbReference>
<comment type="similarity">
    <text evidence="1">Belongs to the CapA family.</text>
</comment>
<feature type="domain" description="Capsule synthesis protein CapA" evidence="3">
    <location>
        <begin position="313"/>
        <end position="559"/>
    </location>
</feature>
<dbReference type="InterPro" id="IPR052169">
    <property type="entry name" value="CW_Biosynth-Accessory"/>
</dbReference>
<dbReference type="EMBL" id="VXMH01000051">
    <property type="protein sequence ID" value="MYC95278.1"/>
    <property type="molecule type" value="Genomic_DNA"/>
</dbReference>
<gene>
    <name evidence="4" type="ORF">F4X14_09925</name>
</gene>
<comment type="caution">
    <text evidence="4">The sequence shown here is derived from an EMBL/GenBank/DDBJ whole genome shotgun (WGS) entry which is preliminary data.</text>
</comment>
<dbReference type="PANTHER" id="PTHR33393">
    <property type="entry name" value="POLYGLUTAMINE SYNTHESIS ACCESSORY PROTEIN RV0574C-RELATED"/>
    <property type="match status" value="1"/>
</dbReference>